<keyword evidence="6 7" id="KW-0472">Membrane</keyword>
<feature type="transmembrane region" description="Helical" evidence="7">
    <location>
        <begin position="69"/>
        <end position="90"/>
    </location>
</feature>
<dbReference type="CDD" id="cd06261">
    <property type="entry name" value="TM_PBP2"/>
    <property type="match status" value="1"/>
</dbReference>
<keyword evidence="4 7" id="KW-0812">Transmembrane</keyword>
<evidence type="ECO:0000313" key="10">
    <source>
        <dbReference type="Proteomes" id="UP001501195"/>
    </source>
</evidence>
<feature type="transmembrane region" description="Helical" evidence="7">
    <location>
        <begin position="102"/>
        <end position="122"/>
    </location>
</feature>
<comment type="subcellular location">
    <subcellularLocation>
        <location evidence="1 7">Cell membrane</location>
        <topology evidence="1 7">Multi-pass membrane protein</topology>
    </subcellularLocation>
</comment>
<dbReference type="RefSeq" id="WP_345711790.1">
    <property type="nucleotide sequence ID" value="NZ_BAABIL010000193.1"/>
</dbReference>
<protein>
    <submittedName>
        <fullName evidence="9">Sugar ABC transporter permease</fullName>
    </submittedName>
</protein>
<organism evidence="9 10">
    <name type="scientific">Kineococcus glutinatus</name>
    <dbReference type="NCBI Taxonomy" id="1070872"/>
    <lineage>
        <taxon>Bacteria</taxon>
        <taxon>Bacillati</taxon>
        <taxon>Actinomycetota</taxon>
        <taxon>Actinomycetes</taxon>
        <taxon>Kineosporiales</taxon>
        <taxon>Kineosporiaceae</taxon>
        <taxon>Kineococcus</taxon>
    </lineage>
</organism>
<dbReference type="PANTHER" id="PTHR30193:SF41">
    <property type="entry name" value="DIACETYLCHITOBIOSE UPTAKE SYSTEM PERMEASE PROTEIN NGCF"/>
    <property type="match status" value="1"/>
</dbReference>
<feature type="transmembrane region" description="Helical" evidence="7">
    <location>
        <begin position="7"/>
        <end position="27"/>
    </location>
</feature>
<evidence type="ECO:0000256" key="5">
    <source>
        <dbReference type="ARBA" id="ARBA00022989"/>
    </source>
</evidence>
<comment type="caution">
    <text evidence="9">The sequence shown here is derived from an EMBL/GenBank/DDBJ whole genome shotgun (WGS) entry which is preliminary data.</text>
</comment>
<feature type="transmembrane region" description="Helical" evidence="7">
    <location>
        <begin position="256"/>
        <end position="281"/>
    </location>
</feature>
<dbReference type="InterPro" id="IPR051393">
    <property type="entry name" value="ABC_transporter_permease"/>
</dbReference>
<evidence type="ECO:0000256" key="1">
    <source>
        <dbReference type="ARBA" id="ARBA00004651"/>
    </source>
</evidence>
<evidence type="ECO:0000256" key="2">
    <source>
        <dbReference type="ARBA" id="ARBA00022448"/>
    </source>
</evidence>
<evidence type="ECO:0000259" key="8">
    <source>
        <dbReference type="PROSITE" id="PS50928"/>
    </source>
</evidence>
<name>A0ABP9HNL5_9ACTN</name>
<evidence type="ECO:0000256" key="4">
    <source>
        <dbReference type="ARBA" id="ARBA00022692"/>
    </source>
</evidence>
<keyword evidence="10" id="KW-1185">Reference proteome</keyword>
<gene>
    <name evidence="9" type="ORF">GCM10023225_14740</name>
</gene>
<dbReference type="Pfam" id="PF00528">
    <property type="entry name" value="BPD_transp_1"/>
    <property type="match status" value="1"/>
</dbReference>
<evidence type="ECO:0000256" key="3">
    <source>
        <dbReference type="ARBA" id="ARBA00022475"/>
    </source>
</evidence>
<dbReference type="EMBL" id="BAABIL010000193">
    <property type="protein sequence ID" value="GAA4974630.1"/>
    <property type="molecule type" value="Genomic_DNA"/>
</dbReference>
<dbReference type="PROSITE" id="PS50928">
    <property type="entry name" value="ABC_TM1"/>
    <property type="match status" value="1"/>
</dbReference>
<dbReference type="InterPro" id="IPR000515">
    <property type="entry name" value="MetI-like"/>
</dbReference>
<evidence type="ECO:0000256" key="6">
    <source>
        <dbReference type="ARBA" id="ARBA00023136"/>
    </source>
</evidence>
<evidence type="ECO:0000256" key="7">
    <source>
        <dbReference type="RuleBase" id="RU363032"/>
    </source>
</evidence>
<accession>A0ABP9HNL5</accession>
<keyword evidence="3" id="KW-1003">Cell membrane</keyword>
<dbReference type="InterPro" id="IPR035906">
    <property type="entry name" value="MetI-like_sf"/>
</dbReference>
<reference evidence="10" key="1">
    <citation type="journal article" date="2019" name="Int. J. Syst. Evol. Microbiol.">
        <title>The Global Catalogue of Microorganisms (GCM) 10K type strain sequencing project: providing services to taxonomists for standard genome sequencing and annotation.</title>
        <authorList>
            <consortium name="The Broad Institute Genomics Platform"/>
            <consortium name="The Broad Institute Genome Sequencing Center for Infectious Disease"/>
            <person name="Wu L."/>
            <person name="Ma J."/>
        </authorList>
    </citation>
    <scope>NUCLEOTIDE SEQUENCE [LARGE SCALE GENOMIC DNA]</scope>
    <source>
        <strain evidence="10">JCM 18126</strain>
    </source>
</reference>
<sequence length="289" mass="31700">MRADLPYVLMVVPAMVVFAIFFIIPVVRTAMLSLTDQSNHSREVSFVGLDNFVEALSNPQILAGIQHSLVYAVAVVVLQNLIALPVALLLHSRIPFRGMFRTIFFGPAVLSTLVVGYLWSYIFSSNDYGLLNTALRAVGLSNVNWLGDPDLALGSIIATQVWQWFGYQMVIYLATLQTIDTDLHEAAALDGAGRWRSFLTVTLPGLIPAFQITIVTGLISGLKVFDIVISMTNGGPGYATETVLTLMYRKFSEGNYGLAASFGILFLLVSILLGGLLLRLFRRLEAKYS</sequence>
<keyword evidence="5 7" id="KW-1133">Transmembrane helix</keyword>
<dbReference type="Gene3D" id="1.10.3720.10">
    <property type="entry name" value="MetI-like"/>
    <property type="match status" value="1"/>
</dbReference>
<dbReference type="PANTHER" id="PTHR30193">
    <property type="entry name" value="ABC TRANSPORTER PERMEASE PROTEIN"/>
    <property type="match status" value="1"/>
</dbReference>
<evidence type="ECO:0000313" key="9">
    <source>
        <dbReference type="EMBL" id="GAA4974630.1"/>
    </source>
</evidence>
<proteinExistence type="inferred from homology"/>
<dbReference type="Proteomes" id="UP001501195">
    <property type="component" value="Unassembled WGS sequence"/>
</dbReference>
<comment type="similarity">
    <text evidence="7">Belongs to the binding-protein-dependent transport system permease family.</text>
</comment>
<feature type="domain" description="ABC transmembrane type-1" evidence="8">
    <location>
        <begin position="65"/>
        <end position="277"/>
    </location>
</feature>
<dbReference type="SUPFAM" id="SSF161098">
    <property type="entry name" value="MetI-like"/>
    <property type="match status" value="1"/>
</dbReference>
<keyword evidence="2 7" id="KW-0813">Transport</keyword>